<reference evidence="2 3" key="1">
    <citation type="submission" date="2016-11" db="EMBL/GenBank/DDBJ databases">
        <authorList>
            <person name="Jaros S."/>
            <person name="Januszkiewicz K."/>
            <person name="Wedrychowicz H."/>
        </authorList>
    </citation>
    <scope>NUCLEOTIDE SEQUENCE [LARGE SCALE GENOMIC DNA]</scope>
    <source>
        <strain evidence="2 3">OK807</strain>
    </source>
</reference>
<dbReference type="InterPro" id="IPR028969">
    <property type="entry name" value="Imm52"/>
</dbReference>
<sequence length="242" mass="26269">MLNVVVNGFWGLRGESVPGIAERWSGTLTALKDIDGPTFDVWHEAGDDLPSDPVLEPSVPALAEYIERKNTGPDLDVVGYTTSLWVQNPAAARVSMAIHAGSTSHYAVNSVSLAFRSREVDETAEVIRRAPEILRLLAENWEIDAGQVYDRPQYRAVAERFDLANSDPRCGRAVFLSAGRAALAPEGLPGTYVRTAHGGLVIDLTRGGTESPAIETIIEANTRLREAGALEKLPMPFDRATF</sequence>
<proteinExistence type="predicted"/>
<dbReference type="OrthoDB" id="3770451at2"/>
<organism evidence="2 3">
    <name type="scientific">Streptomyces atratus</name>
    <dbReference type="NCBI Taxonomy" id="1893"/>
    <lineage>
        <taxon>Bacteria</taxon>
        <taxon>Bacillati</taxon>
        <taxon>Actinomycetota</taxon>
        <taxon>Actinomycetes</taxon>
        <taxon>Kitasatosporales</taxon>
        <taxon>Streptomycetaceae</taxon>
        <taxon>Streptomyces</taxon>
    </lineage>
</organism>
<protein>
    <recommendedName>
        <fullName evidence="1">Immunity protein 52 domain-containing protein</fullName>
    </recommendedName>
</protein>
<evidence type="ECO:0000313" key="3">
    <source>
        <dbReference type="Proteomes" id="UP000181909"/>
    </source>
</evidence>
<dbReference type="AlphaFoldDB" id="A0A1K1W9Y6"/>
<dbReference type="RefSeq" id="WP_072484014.1">
    <property type="nucleotide sequence ID" value="NZ_CP108276.1"/>
</dbReference>
<accession>A0A1K1W9Y6</accession>
<name>A0A1K1W9Y6_STRAR</name>
<dbReference type="Pfam" id="PF15579">
    <property type="entry name" value="Imm52"/>
    <property type="match status" value="1"/>
</dbReference>
<dbReference type="EMBL" id="FPJO01000002">
    <property type="protein sequence ID" value="SFX34200.1"/>
    <property type="molecule type" value="Genomic_DNA"/>
</dbReference>
<evidence type="ECO:0000313" key="2">
    <source>
        <dbReference type="EMBL" id="SFX34200.1"/>
    </source>
</evidence>
<gene>
    <name evidence="2" type="ORF">SAMN02787144_1002356</name>
</gene>
<evidence type="ECO:0000259" key="1">
    <source>
        <dbReference type="Pfam" id="PF15579"/>
    </source>
</evidence>
<feature type="domain" description="Immunity protein 52" evidence="1">
    <location>
        <begin position="8"/>
        <end position="185"/>
    </location>
</feature>
<dbReference type="Proteomes" id="UP000181909">
    <property type="component" value="Unassembled WGS sequence"/>
</dbReference>